<dbReference type="Pfam" id="PF00535">
    <property type="entry name" value="Glycos_transf_2"/>
    <property type="match status" value="1"/>
</dbReference>
<feature type="domain" description="Glycosyltransferase 2-like" evidence="10">
    <location>
        <begin position="4"/>
        <end position="165"/>
    </location>
</feature>
<sequence>MRFSLVVPLFNEEQSVDRFYRAIRHEPGLCAHSVEIVFINDGSTDRTAEHARAIAVADRDVMLINFSRNFGKEAALFAGLEYATGDAVVPIDVDLQDPIDVIPQLLAEWQKGADVVLAKRRDRASDGYLKRHSASLFYHLLSRISYTHIEENVGDFRLMDRKVVDVIKALPEQQLFMKGVLSWAGFSVAIVEYDRAPRSVGQSKFNAWKLWNLALDGITSFSTLPLRLWSYVGGCISLLALVYAGYLVLDKVLFGNDVPGYPSLMTAILFLGGVQLIGIGILGEYVGRIYMEAKHRPRYVVKDMVSRQGHAPEAADRRTRSDAGEQSDDG</sequence>
<organism evidence="11 12">
    <name type="scientific">Pseudomonas cyclaminis</name>
    <dbReference type="NCBI Taxonomy" id="2781239"/>
    <lineage>
        <taxon>Bacteria</taxon>
        <taxon>Pseudomonadati</taxon>
        <taxon>Pseudomonadota</taxon>
        <taxon>Gammaproteobacteria</taxon>
        <taxon>Pseudomonadales</taxon>
        <taxon>Pseudomonadaceae</taxon>
        <taxon>Pseudomonas</taxon>
    </lineage>
</organism>
<evidence type="ECO:0000256" key="6">
    <source>
        <dbReference type="ARBA" id="ARBA00022989"/>
    </source>
</evidence>
<dbReference type="InterPro" id="IPR029044">
    <property type="entry name" value="Nucleotide-diphossugar_trans"/>
</dbReference>
<evidence type="ECO:0000313" key="11">
    <source>
        <dbReference type="EMBL" id="MBE8591383.1"/>
    </source>
</evidence>
<keyword evidence="12" id="KW-1185">Reference proteome</keyword>
<comment type="subcellular location">
    <subcellularLocation>
        <location evidence="1">Membrane</location>
        <topology evidence="1">Multi-pass membrane protein</topology>
    </subcellularLocation>
</comment>
<feature type="compositionally biased region" description="Basic and acidic residues" evidence="8">
    <location>
        <begin position="313"/>
        <end position="323"/>
    </location>
</feature>
<keyword evidence="4" id="KW-0808">Transferase</keyword>
<dbReference type="InterPro" id="IPR050256">
    <property type="entry name" value="Glycosyltransferase_2"/>
</dbReference>
<dbReference type="CDD" id="cd04187">
    <property type="entry name" value="DPM1_like_bac"/>
    <property type="match status" value="1"/>
</dbReference>
<keyword evidence="3" id="KW-0328">Glycosyltransferase</keyword>
<evidence type="ECO:0000256" key="9">
    <source>
        <dbReference type="SAM" id="Phobius"/>
    </source>
</evidence>
<keyword evidence="2" id="KW-0997">Cell inner membrane</keyword>
<keyword evidence="2" id="KW-1003">Cell membrane</keyword>
<gene>
    <name evidence="11" type="ORF">IQK56_10825</name>
</gene>
<dbReference type="InterPro" id="IPR001173">
    <property type="entry name" value="Glyco_trans_2-like"/>
</dbReference>
<comment type="caution">
    <text evidence="11">The sequence shown here is derived from an EMBL/GenBank/DDBJ whole genome shotgun (WGS) entry which is preliminary data.</text>
</comment>
<dbReference type="EMBL" id="JADDUM010000069">
    <property type="protein sequence ID" value="MBE8591383.1"/>
    <property type="molecule type" value="Genomic_DNA"/>
</dbReference>
<evidence type="ECO:0000256" key="7">
    <source>
        <dbReference type="ARBA" id="ARBA00023136"/>
    </source>
</evidence>
<proteinExistence type="predicted"/>
<keyword evidence="6 9" id="KW-1133">Transmembrane helix</keyword>
<feature type="transmembrane region" description="Helical" evidence="9">
    <location>
        <begin position="261"/>
        <end position="286"/>
    </location>
</feature>
<feature type="transmembrane region" description="Helical" evidence="9">
    <location>
        <begin position="228"/>
        <end position="249"/>
    </location>
</feature>
<dbReference type="RefSeq" id="WP_193862631.1">
    <property type="nucleotide sequence ID" value="NZ_JADDUM010000069.1"/>
</dbReference>
<evidence type="ECO:0000256" key="2">
    <source>
        <dbReference type="ARBA" id="ARBA00022519"/>
    </source>
</evidence>
<evidence type="ECO:0000256" key="1">
    <source>
        <dbReference type="ARBA" id="ARBA00004141"/>
    </source>
</evidence>
<dbReference type="PANTHER" id="PTHR48090:SF1">
    <property type="entry name" value="PROPHAGE BACTOPRENOL GLUCOSYL TRANSFERASE HOMOLOG"/>
    <property type="match status" value="1"/>
</dbReference>
<evidence type="ECO:0000256" key="3">
    <source>
        <dbReference type="ARBA" id="ARBA00022676"/>
    </source>
</evidence>
<dbReference type="PANTHER" id="PTHR48090">
    <property type="entry name" value="UNDECAPRENYL-PHOSPHATE 4-DEOXY-4-FORMAMIDO-L-ARABINOSE TRANSFERASE-RELATED"/>
    <property type="match status" value="1"/>
</dbReference>
<name>A0ABR9SR63_9PSED</name>
<evidence type="ECO:0000256" key="8">
    <source>
        <dbReference type="SAM" id="MobiDB-lite"/>
    </source>
</evidence>
<dbReference type="Proteomes" id="UP000613075">
    <property type="component" value="Unassembled WGS sequence"/>
</dbReference>
<accession>A0ABR9SR63</accession>
<keyword evidence="5 9" id="KW-0812">Transmembrane</keyword>
<feature type="region of interest" description="Disordered" evidence="8">
    <location>
        <begin position="305"/>
        <end position="330"/>
    </location>
</feature>
<dbReference type="Gene3D" id="3.90.550.10">
    <property type="entry name" value="Spore Coat Polysaccharide Biosynthesis Protein SpsA, Chain A"/>
    <property type="match status" value="1"/>
</dbReference>
<reference evidence="11 12" key="1">
    <citation type="submission" date="2020-10" db="EMBL/GenBank/DDBJ databases">
        <title>The draft genomes of Cyclamen pathogen Pseudomonas sp.</title>
        <authorList>
            <person name="Fujikawa T."/>
            <person name="Sawada H."/>
        </authorList>
    </citation>
    <scope>NUCLEOTIDE SEQUENCE [LARGE SCALE GENOMIC DNA]</scope>
    <source>
        <strain evidence="11 12">MAFF 301449</strain>
    </source>
</reference>
<evidence type="ECO:0000313" key="12">
    <source>
        <dbReference type="Proteomes" id="UP000613075"/>
    </source>
</evidence>
<protein>
    <submittedName>
        <fullName evidence="11">Glycosyltransferase family 2 protein</fullName>
    </submittedName>
</protein>
<evidence type="ECO:0000256" key="4">
    <source>
        <dbReference type="ARBA" id="ARBA00022679"/>
    </source>
</evidence>
<evidence type="ECO:0000256" key="5">
    <source>
        <dbReference type="ARBA" id="ARBA00022692"/>
    </source>
</evidence>
<dbReference type="SUPFAM" id="SSF53448">
    <property type="entry name" value="Nucleotide-diphospho-sugar transferases"/>
    <property type="match status" value="1"/>
</dbReference>
<evidence type="ECO:0000259" key="10">
    <source>
        <dbReference type="Pfam" id="PF00535"/>
    </source>
</evidence>
<keyword evidence="7 9" id="KW-0472">Membrane</keyword>